<dbReference type="PANTHER" id="PTHR45638:SF11">
    <property type="entry name" value="CYCLIC NUCLEOTIDE-GATED CATION CHANNEL SUBUNIT A"/>
    <property type="match status" value="1"/>
</dbReference>
<evidence type="ECO:0000256" key="3">
    <source>
        <dbReference type="ARBA" id="ARBA00022692"/>
    </source>
</evidence>
<keyword evidence="6" id="KW-0472">Membrane</keyword>
<evidence type="ECO:0000256" key="7">
    <source>
        <dbReference type="ARBA" id="ARBA00023286"/>
    </source>
</evidence>
<dbReference type="SMART" id="SM00100">
    <property type="entry name" value="cNMP"/>
    <property type="match status" value="1"/>
</dbReference>
<evidence type="ECO:0000256" key="6">
    <source>
        <dbReference type="ARBA" id="ARBA00023136"/>
    </source>
</evidence>
<dbReference type="PROSITE" id="PS00888">
    <property type="entry name" value="CNMP_BINDING_1"/>
    <property type="match status" value="1"/>
</dbReference>
<evidence type="ECO:0000256" key="1">
    <source>
        <dbReference type="ARBA" id="ARBA00004141"/>
    </source>
</evidence>
<keyword evidence="7" id="KW-1071">Ligand-gated ion channel</keyword>
<accession>A0A1X1XXQ2</accession>
<evidence type="ECO:0000256" key="2">
    <source>
        <dbReference type="ARBA" id="ARBA00022448"/>
    </source>
</evidence>
<protein>
    <submittedName>
        <fullName evidence="10">Uncharacterized protein</fullName>
    </submittedName>
</protein>
<dbReference type="Pfam" id="PF00027">
    <property type="entry name" value="cNMP_binding"/>
    <property type="match status" value="1"/>
</dbReference>
<dbReference type="InterPro" id="IPR018490">
    <property type="entry name" value="cNMP-bd_dom_sf"/>
</dbReference>
<comment type="subcellular location">
    <subcellularLocation>
        <location evidence="1">Membrane</location>
        <topology evidence="1">Multi-pass membrane protein</topology>
    </subcellularLocation>
</comment>
<keyword evidence="5" id="KW-0406">Ion transport</keyword>
<organism evidence="10 11">
    <name type="scientific">Mycobacterium lacus</name>
    <dbReference type="NCBI Taxonomy" id="169765"/>
    <lineage>
        <taxon>Bacteria</taxon>
        <taxon>Bacillati</taxon>
        <taxon>Actinomycetota</taxon>
        <taxon>Actinomycetes</taxon>
        <taxon>Mycobacteriales</taxon>
        <taxon>Mycobacteriaceae</taxon>
        <taxon>Mycobacterium</taxon>
    </lineage>
</organism>
<keyword evidence="4" id="KW-1133">Transmembrane helix</keyword>
<dbReference type="InterPro" id="IPR014710">
    <property type="entry name" value="RmlC-like_jellyroll"/>
</dbReference>
<dbReference type="PANTHER" id="PTHR45638">
    <property type="entry name" value="CYCLIC NUCLEOTIDE-GATED CATION CHANNEL SUBUNIT A"/>
    <property type="match status" value="1"/>
</dbReference>
<dbReference type="KEGG" id="mlj:MLAC_19810"/>
<reference evidence="10 11" key="1">
    <citation type="journal article" date="2019" name="Emerg. Microbes Infect.">
        <title>Comprehensive subspecies identification of 175 nontuberculous mycobacteria species based on 7547 genomic profiles.</title>
        <authorList>
            <person name="Matsumoto Y."/>
            <person name="Kinjo T."/>
            <person name="Motooka D."/>
            <person name="Nabeya D."/>
            <person name="Jung N."/>
            <person name="Uechi K."/>
            <person name="Horii T."/>
            <person name="Iida T."/>
            <person name="Fujita J."/>
            <person name="Nakamura S."/>
        </authorList>
    </citation>
    <scope>NUCLEOTIDE SEQUENCE [LARGE SCALE GENOMIC DNA]</scope>
    <source>
        <strain evidence="10 11">JCM 15657</strain>
    </source>
</reference>
<gene>
    <name evidence="10" type="ORF">MLAC_19810</name>
</gene>
<dbReference type="CDD" id="cd00038">
    <property type="entry name" value="CAP_ED"/>
    <property type="match status" value="1"/>
</dbReference>
<feature type="region of interest" description="Disordered" evidence="9">
    <location>
        <begin position="374"/>
        <end position="397"/>
    </location>
</feature>
<keyword evidence="11" id="KW-1185">Reference proteome</keyword>
<dbReference type="GO" id="GO:0005221">
    <property type="term" value="F:intracellularly cyclic nucleotide-activated monoatomic cation channel activity"/>
    <property type="evidence" value="ECO:0007669"/>
    <property type="project" value="InterPro"/>
</dbReference>
<dbReference type="PROSITE" id="PS50042">
    <property type="entry name" value="CNMP_BINDING_3"/>
    <property type="match status" value="1"/>
</dbReference>
<dbReference type="AlphaFoldDB" id="A0A1X1XXQ2"/>
<sequence>MAWLSKLVQLCDYRTGRFDAFVVRSEDDRRACVRLLDRVRGEELGRIYGRSALDSAAFASEKVEDTLLACRDTRTGMIIGCVRSTPADQVAHLAASQQEYHLDRIPRELLARTVIGTRFAVQRDYRHSVASLVLKEKAYRETMRLGYALSLMTCEPGLFNYYTALGYRPMGRVHAGFTCGFRITMAMVHHDREHLERVRSPLVKVLRSHRGPLDEEALRWWADYERRHDTVNIGLARYVQTDSAIHGALSEGMSPKGVAELLHHAYLVDCLPRHLIIAKGDGGRSLFIVERGRVAVESGGRVVATFAAGEVFGELALILRGARTADVRAAGAGTRVLVLSQSALQRVSQAADQAALWRNLARVSGAAAAGAHLHPYSSPTPAEGVSSPATGLPVGSQ</sequence>
<dbReference type="GO" id="GO:0016020">
    <property type="term" value="C:membrane"/>
    <property type="evidence" value="ECO:0007669"/>
    <property type="project" value="UniProtKB-SubCell"/>
</dbReference>
<evidence type="ECO:0000256" key="5">
    <source>
        <dbReference type="ARBA" id="ARBA00023065"/>
    </source>
</evidence>
<keyword evidence="8" id="KW-0407">Ion channel</keyword>
<dbReference type="GO" id="GO:0044877">
    <property type="term" value="F:protein-containing complex binding"/>
    <property type="evidence" value="ECO:0007669"/>
    <property type="project" value="TreeGrafter"/>
</dbReference>
<dbReference type="Proteomes" id="UP000466396">
    <property type="component" value="Chromosome"/>
</dbReference>
<evidence type="ECO:0000256" key="9">
    <source>
        <dbReference type="SAM" id="MobiDB-lite"/>
    </source>
</evidence>
<proteinExistence type="predicted"/>
<keyword evidence="2" id="KW-0813">Transport</keyword>
<dbReference type="Gene3D" id="2.60.120.10">
    <property type="entry name" value="Jelly Rolls"/>
    <property type="match status" value="1"/>
</dbReference>
<dbReference type="InterPro" id="IPR000595">
    <property type="entry name" value="cNMP-bd_dom"/>
</dbReference>
<evidence type="ECO:0000313" key="10">
    <source>
        <dbReference type="EMBL" id="BBX96687.1"/>
    </source>
</evidence>
<dbReference type="PROSITE" id="PS00889">
    <property type="entry name" value="CNMP_BINDING_2"/>
    <property type="match status" value="1"/>
</dbReference>
<evidence type="ECO:0000256" key="8">
    <source>
        <dbReference type="ARBA" id="ARBA00023303"/>
    </source>
</evidence>
<dbReference type="EMBL" id="AP022581">
    <property type="protein sequence ID" value="BBX96687.1"/>
    <property type="molecule type" value="Genomic_DNA"/>
</dbReference>
<dbReference type="Pfam" id="PF13444">
    <property type="entry name" value="Acetyltransf_5"/>
    <property type="match status" value="1"/>
</dbReference>
<dbReference type="Gene3D" id="3.40.630.30">
    <property type="match status" value="1"/>
</dbReference>
<dbReference type="SUPFAM" id="SSF55729">
    <property type="entry name" value="Acyl-CoA N-acyltransferases (Nat)"/>
    <property type="match status" value="1"/>
</dbReference>
<keyword evidence="3" id="KW-0812">Transmembrane</keyword>
<dbReference type="InterPro" id="IPR016181">
    <property type="entry name" value="Acyl_CoA_acyltransferase"/>
</dbReference>
<dbReference type="STRING" id="169765.AWC15_05325"/>
<dbReference type="InterPro" id="IPR018488">
    <property type="entry name" value="cNMP-bd_CS"/>
</dbReference>
<name>A0A1X1XXQ2_9MYCO</name>
<evidence type="ECO:0000256" key="4">
    <source>
        <dbReference type="ARBA" id="ARBA00022989"/>
    </source>
</evidence>
<dbReference type="InterPro" id="IPR050866">
    <property type="entry name" value="CNG_cation_channel"/>
</dbReference>
<dbReference type="SUPFAM" id="SSF51206">
    <property type="entry name" value="cAMP-binding domain-like"/>
    <property type="match status" value="1"/>
</dbReference>
<evidence type="ECO:0000313" key="11">
    <source>
        <dbReference type="Proteomes" id="UP000466396"/>
    </source>
</evidence>